<dbReference type="SUPFAM" id="SSF82185">
    <property type="entry name" value="Histone H3 K4-specific methyltransferase SET7/9 N-terminal domain"/>
    <property type="match status" value="1"/>
</dbReference>
<comment type="caution">
    <text evidence="3">The sequence shown here is derived from an EMBL/GenBank/DDBJ whole genome shotgun (WGS) entry which is preliminary data.</text>
</comment>
<dbReference type="Proteomes" id="UP001249851">
    <property type="component" value="Unassembled WGS sequence"/>
</dbReference>
<dbReference type="SMART" id="SM00698">
    <property type="entry name" value="MORN"/>
    <property type="match status" value="4"/>
</dbReference>
<evidence type="ECO:0000313" key="3">
    <source>
        <dbReference type="EMBL" id="KAK2558044.1"/>
    </source>
</evidence>
<dbReference type="EMBL" id="JARQWQ010000046">
    <property type="protein sequence ID" value="KAK2558044.1"/>
    <property type="molecule type" value="Genomic_DNA"/>
</dbReference>
<evidence type="ECO:0000313" key="4">
    <source>
        <dbReference type="Proteomes" id="UP001249851"/>
    </source>
</evidence>
<dbReference type="PANTHER" id="PTHR43215">
    <property type="entry name" value="RADIAL SPOKE HEAD 1 HOMOLOG"/>
    <property type="match status" value="1"/>
</dbReference>
<keyword evidence="4" id="KW-1185">Reference proteome</keyword>
<reference evidence="3" key="1">
    <citation type="journal article" date="2023" name="G3 (Bethesda)">
        <title>Whole genome assembly and annotation of the endangered Caribbean coral Acropora cervicornis.</title>
        <authorList>
            <person name="Selwyn J.D."/>
            <person name="Vollmer S.V."/>
        </authorList>
    </citation>
    <scope>NUCLEOTIDE SEQUENCE</scope>
    <source>
        <strain evidence="3">K2</strain>
    </source>
</reference>
<name>A0AAD9QB23_ACRCE</name>
<feature type="signal peptide" evidence="2">
    <location>
        <begin position="1"/>
        <end position="19"/>
    </location>
</feature>
<dbReference type="Pfam" id="PF02493">
    <property type="entry name" value="MORN"/>
    <property type="match status" value="4"/>
</dbReference>
<dbReference type="PANTHER" id="PTHR43215:SF14">
    <property type="entry name" value="RADIAL SPOKE HEAD 1 HOMOLOG"/>
    <property type="match status" value="1"/>
</dbReference>
<dbReference type="Gene3D" id="2.20.110.10">
    <property type="entry name" value="Histone H3 K4-specific methyltransferase SET7/9 N-terminal domain"/>
    <property type="match status" value="1"/>
</dbReference>
<organism evidence="3 4">
    <name type="scientific">Acropora cervicornis</name>
    <name type="common">Staghorn coral</name>
    <dbReference type="NCBI Taxonomy" id="6130"/>
    <lineage>
        <taxon>Eukaryota</taxon>
        <taxon>Metazoa</taxon>
        <taxon>Cnidaria</taxon>
        <taxon>Anthozoa</taxon>
        <taxon>Hexacorallia</taxon>
        <taxon>Scleractinia</taxon>
        <taxon>Astrocoeniina</taxon>
        <taxon>Acroporidae</taxon>
        <taxon>Acropora</taxon>
    </lineage>
</organism>
<dbReference type="InterPro" id="IPR003409">
    <property type="entry name" value="MORN"/>
</dbReference>
<dbReference type="GO" id="GO:0005829">
    <property type="term" value="C:cytosol"/>
    <property type="evidence" value="ECO:0007669"/>
    <property type="project" value="TreeGrafter"/>
</dbReference>
<feature type="chain" id="PRO_5042052554" evidence="2">
    <location>
        <begin position="20"/>
        <end position="210"/>
    </location>
</feature>
<proteinExistence type="predicted"/>
<reference evidence="3" key="2">
    <citation type="journal article" date="2023" name="Science">
        <title>Genomic signatures of disease resistance in endangered staghorn corals.</title>
        <authorList>
            <person name="Vollmer S.V."/>
            <person name="Selwyn J.D."/>
            <person name="Despard B.A."/>
            <person name="Roesel C.L."/>
        </authorList>
    </citation>
    <scope>NUCLEOTIDE SEQUENCE</scope>
    <source>
        <strain evidence="3">K2</strain>
    </source>
</reference>
<keyword evidence="1" id="KW-0677">Repeat</keyword>
<feature type="non-terminal residue" evidence="3">
    <location>
        <position position="1"/>
    </location>
</feature>
<evidence type="ECO:0000256" key="1">
    <source>
        <dbReference type="ARBA" id="ARBA00022737"/>
    </source>
</evidence>
<gene>
    <name evidence="3" type="ORF">P5673_019613</name>
</gene>
<dbReference type="AlphaFoldDB" id="A0AAD9QB23"/>
<accession>A0AAD9QB23</accession>
<evidence type="ECO:0000256" key="2">
    <source>
        <dbReference type="SAM" id="SignalP"/>
    </source>
</evidence>
<sequence length="210" mass="23782">MMMMMMIIIIAELICEEVADFLLVQSKFEERTLGNKIDGTHARNPFSNKQLKMATNEDVLRGTIARPWFCSGTYNFNSFHVKRDIPHGSGSLKTPFGEPVYSGDWFEGKRHGKGKGVIFSSSRFGQIAPEHGVYSGEWKLNMRHGRGNMMFFSGAVYDGEWKFDKMTGYGTLTLPDGSVQKGTWRDGKLHGCAVFTWPHGVSEYSRYDEL</sequence>
<protein>
    <submittedName>
        <fullName evidence="3">Phosphatidylinositol 4-phosphate 5-kinase 8</fullName>
    </submittedName>
</protein>
<keyword evidence="2" id="KW-0732">Signal</keyword>